<dbReference type="PANTHER" id="PTHR38445">
    <property type="entry name" value="HTH-TYPE TRANSCRIPTIONAL REPRESSOR YTRA"/>
    <property type="match status" value="1"/>
</dbReference>
<evidence type="ECO:0000256" key="1">
    <source>
        <dbReference type="ARBA" id="ARBA00023015"/>
    </source>
</evidence>
<accession>A0A974GVW6</accession>
<sequence length="125" mass="14008">MNNSFNNDKPIFIQIREIIEDQIVNGLLSEEEQAPSTNQLVSFYKINHATVAKGINQLVDEGILYKKRGIGMFVSKGAKDKLRDKRRKAFSDEYVVPLVQEASKLGISSNEIINLINQVKGSGNQ</sequence>
<evidence type="ECO:0000313" key="6">
    <source>
        <dbReference type="Proteomes" id="UP000611629"/>
    </source>
</evidence>
<dbReference type="SUPFAM" id="SSF46785">
    <property type="entry name" value="Winged helix' DNA-binding domain"/>
    <property type="match status" value="1"/>
</dbReference>
<dbReference type="InterPro" id="IPR036390">
    <property type="entry name" value="WH_DNA-bd_sf"/>
</dbReference>
<dbReference type="PANTHER" id="PTHR38445:SF10">
    <property type="entry name" value="GNTR-FAMILY TRANSCRIPTIONAL REGULATOR"/>
    <property type="match status" value="1"/>
</dbReference>
<dbReference type="InterPro" id="IPR000524">
    <property type="entry name" value="Tscrpt_reg_HTH_GntR"/>
</dbReference>
<comment type="caution">
    <text evidence="5">The sequence shown here is derived from an EMBL/GenBank/DDBJ whole genome shotgun (WGS) entry which is preliminary data.</text>
</comment>
<evidence type="ECO:0000256" key="3">
    <source>
        <dbReference type="ARBA" id="ARBA00023163"/>
    </source>
</evidence>
<keyword evidence="1" id="KW-0805">Transcription regulation</keyword>
<protein>
    <submittedName>
        <fullName evidence="5">GntR family transcriptional regulator</fullName>
    </submittedName>
</protein>
<dbReference type="Gene3D" id="1.10.10.10">
    <property type="entry name" value="Winged helix-like DNA-binding domain superfamily/Winged helix DNA-binding domain"/>
    <property type="match status" value="1"/>
</dbReference>
<dbReference type="CDD" id="cd07377">
    <property type="entry name" value="WHTH_GntR"/>
    <property type="match status" value="1"/>
</dbReference>
<feature type="domain" description="HTH gntR-type" evidence="4">
    <location>
        <begin position="9"/>
        <end position="77"/>
    </location>
</feature>
<gene>
    <name evidence="5" type="ORF">HZF24_06200</name>
</gene>
<dbReference type="Pfam" id="PF00392">
    <property type="entry name" value="GntR"/>
    <property type="match status" value="1"/>
</dbReference>
<dbReference type="InterPro" id="IPR036388">
    <property type="entry name" value="WH-like_DNA-bd_sf"/>
</dbReference>
<name>A0A974GVW6_SEDHY</name>
<evidence type="ECO:0000256" key="2">
    <source>
        <dbReference type="ARBA" id="ARBA00023125"/>
    </source>
</evidence>
<dbReference type="RefSeq" id="WP_179237427.1">
    <property type="nucleotide sequence ID" value="NZ_JACBNQ010000004.1"/>
</dbReference>
<keyword evidence="3" id="KW-0804">Transcription</keyword>
<dbReference type="GO" id="GO:0003677">
    <property type="term" value="F:DNA binding"/>
    <property type="evidence" value="ECO:0007669"/>
    <property type="project" value="UniProtKB-KW"/>
</dbReference>
<proteinExistence type="predicted"/>
<organism evidence="5 6">
    <name type="scientific">Sedimentibacter hydroxybenzoicus DSM 7310</name>
    <dbReference type="NCBI Taxonomy" id="1123245"/>
    <lineage>
        <taxon>Bacteria</taxon>
        <taxon>Bacillati</taxon>
        <taxon>Bacillota</taxon>
        <taxon>Tissierellia</taxon>
        <taxon>Sedimentibacter</taxon>
    </lineage>
</organism>
<dbReference type="AlphaFoldDB" id="A0A974GVW6"/>
<dbReference type="EMBL" id="JACBNQ010000004">
    <property type="protein sequence ID" value="NYB73731.1"/>
    <property type="molecule type" value="Genomic_DNA"/>
</dbReference>
<keyword evidence="6" id="KW-1185">Reference proteome</keyword>
<dbReference type="GO" id="GO:0003700">
    <property type="term" value="F:DNA-binding transcription factor activity"/>
    <property type="evidence" value="ECO:0007669"/>
    <property type="project" value="InterPro"/>
</dbReference>
<evidence type="ECO:0000259" key="4">
    <source>
        <dbReference type="PROSITE" id="PS50949"/>
    </source>
</evidence>
<reference evidence="5" key="1">
    <citation type="submission" date="2020-07" db="EMBL/GenBank/DDBJ databases">
        <title>Genomic analysis of a strain of Sedimentibacter Hydroxybenzoicus DSM7310.</title>
        <authorList>
            <person name="Ma S."/>
        </authorList>
    </citation>
    <scope>NUCLEOTIDE SEQUENCE</scope>
    <source>
        <strain evidence="5">DSM 7310</strain>
    </source>
</reference>
<dbReference type="PROSITE" id="PS50949">
    <property type="entry name" value="HTH_GNTR"/>
    <property type="match status" value="1"/>
</dbReference>
<evidence type="ECO:0000313" key="5">
    <source>
        <dbReference type="EMBL" id="NYB73731.1"/>
    </source>
</evidence>
<keyword evidence="2" id="KW-0238">DNA-binding</keyword>
<dbReference type="Proteomes" id="UP000611629">
    <property type="component" value="Unassembled WGS sequence"/>
</dbReference>
<dbReference type="SMART" id="SM00345">
    <property type="entry name" value="HTH_GNTR"/>
    <property type="match status" value="1"/>
</dbReference>